<evidence type="ECO:0000259" key="3">
    <source>
        <dbReference type="Pfam" id="PF12333"/>
    </source>
</evidence>
<dbReference type="PANTHER" id="PTHR16056">
    <property type="entry name" value="REGULATOR OF MICROTUBULE DYNAMICS PROTEIN"/>
    <property type="match status" value="1"/>
</dbReference>
<name>A0A438JAK6_VITVI</name>
<protein>
    <recommendedName>
        <fullName evidence="3">Pre-rRNA-processing protein Ipi1 N-terminal domain-containing protein</fullName>
    </recommendedName>
</protein>
<dbReference type="Proteomes" id="UP000288805">
    <property type="component" value="Unassembled WGS sequence"/>
</dbReference>
<gene>
    <name evidence="4" type="ORF">CK203_018791</name>
</gene>
<feature type="domain" description="Pre-rRNA-processing protein Ipi1 N-terminal" evidence="3">
    <location>
        <begin position="24"/>
        <end position="106"/>
    </location>
</feature>
<proteinExistence type="predicted"/>
<evidence type="ECO:0000256" key="1">
    <source>
        <dbReference type="ARBA" id="ARBA00004123"/>
    </source>
</evidence>
<organism evidence="4 5">
    <name type="scientific">Vitis vinifera</name>
    <name type="common">Grape</name>
    <dbReference type="NCBI Taxonomy" id="29760"/>
    <lineage>
        <taxon>Eukaryota</taxon>
        <taxon>Viridiplantae</taxon>
        <taxon>Streptophyta</taxon>
        <taxon>Embryophyta</taxon>
        <taxon>Tracheophyta</taxon>
        <taxon>Spermatophyta</taxon>
        <taxon>Magnoliopsida</taxon>
        <taxon>eudicotyledons</taxon>
        <taxon>Gunneridae</taxon>
        <taxon>Pentapetalae</taxon>
        <taxon>rosids</taxon>
        <taxon>Vitales</taxon>
        <taxon>Vitaceae</taxon>
        <taxon>Viteae</taxon>
        <taxon>Vitis</taxon>
    </lineage>
</organism>
<comment type="subcellular location">
    <subcellularLocation>
        <location evidence="1">Nucleus</location>
    </subcellularLocation>
</comment>
<dbReference type="PANTHER" id="PTHR16056:SF2">
    <property type="entry name" value="TESTIS-EXPRESSED PROTEIN 10"/>
    <property type="match status" value="1"/>
</dbReference>
<accession>A0A438JAK6</accession>
<dbReference type="InterPro" id="IPR024679">
    <property type="entry name" value="Ipi1_N"/>
</dbReference>
<reference evidence="4 5" key="1">
    <citation type="journal article" date="2018" name="PLoS Genet.">
        <title>Population sequencing reveals clonal diversity and ancestral inbreeding in the grapevine cultivar Chardonnay.</title>
        <authorList>
            <person name="Roach M.J."/>
            <person name="Johnson D.L."/>
            <person name="Bohlmann J."/>
            <person name="van Vuuren H.J."/>
            <person name="Jones S.J."/>
            <person name="Pretorius I.S."/>
            <person name="Schmidt S.A."/>
            <person name="Borneman A.R."/>
        </authorList>
    </citation>
    <scope>NUCLEOTIDE SEQUENCE [LARGE SCALE GENOMIC DNA]</scope>
    <source>
        <strain evidence="5">cv. Chardonnay</strain>
        <tissue evidence="4">Leaf</tissue>
    </source>
</reference>
<sequence>MPKKHIFISNTQLFVFHVQDNQGPFISMMMAYIFNAMTHLAVDVRLMAFKFFDLVVQHYPPSFSLYAEKVSHFVLILKYCPWLIKIKAWNSGLGLILQNYEDILQKNQFYMQDKGKLKNALAGLVRCLTLLPCNTREVVSSFEENLAGQRVLHAFEPDLPKDPADPRGVSFIPLLHLIMT</sequence>
<evidence type="ECO:0000313" key="5">
    <source>
        <dbReference type="Proteomes" id="UP000288805"/>
    </source>
</evidence>
<comment type="caution">
    <text evidence="4">The sequence shown here is derived from an EMBL/GenBank/DDBJ whole genome shotgun (WGS) entry which is preliminary data.</text>
</comment>
<keyword evidence="2" id="KW-0539">Nucleus</keyword>
<dbReference type="GO" id="GO:0005634">
    <property type="term" value="C:nucleus"/>
    <property type="evidence" value="ECO:0007669"/>
    <property type="project" value="UniProtKB-SubCell"/>
</dbReference>
<dbReference type="Pfam" id="PF12333">
    <property type="entry name" value="Ipi1_N"/>
    <property type="match status" value="1"/>
</dbReference>
<dbReference type="AlphaFoldDB" id="A0A438JAK6"/>
<evidence type="ECO:0000313" key="4">
    <source>
        <dbReference type="EMBL" id="RVX05997.1"/>
    </source>
</evidence>
<evidence type="ECO:0000256" key="2">
    <source>
        <dbReference type="ARBA" id="ARBA00023242"/>
    </source>
</evidence>
<dbReference type="EMBL" id="QGNW01000053">
    <property type="protein sequence ID" value="RVX05997.1"/>
    <property type="molecule type" value="Genomic_DNA"/>
</dbReference>